<evidence type="ECO:0000259" key="3">
    <source>
        <dbReference type="Pfam" id="PF22335"/>
    </source>
</evidence>
<dbReference type="AlphaFoldDB" id="A0A0F9QZ33"/>
<accession>A0A0F9QZ33</accession>
<dbReference type="EMBL" id="LAZR01003434">
    <property type="protein sequence ID" value="KKN18371.1"/>
    <property type="molecule type" value="Genomic_DNA"/>
</dbReference>
<dbReference type="InterPro" id="IPR054767">
    <property type="entry name" value="Cas10-Cmr2_palm2"/>
</dbReference>
<proteinExistence type="predicted"/>
<dbReference type="Pfam" id="PF22335">
    <property type="entry name" value="Cas10-Cmr2_palm2"/>
    <property type="match status" value="1"/>
</dbReference>
<sequence>MNKEKTLAIYDILGIQDFIFSTNKLRENLGGSIIVQNVFEKELRDLLENNGNRSLLKIKDDKIDIDNYDSILVFYRGGNALVIFDERSKAEEISKELSKSILKNSGGLLNFFVAYETRQLSSFKKDLNDLFKNLKVKKNSFIRTFPLLGISITKTELSGGLPAQFIEFRDFISLPSKKKREKALRPTEYNDLLENLPKYEFPLELDDLGQIKGQNYISVVHIDGNNMGQTIQDFLDKTIDDYSKSIYRMSLLSAKIDNLYKNVMKDLIEDITRALNVPDFRKNFEIHLNKKTKKWCLPIRPIILNGDDITFVCNGKLGINLAELFLKKLSDSKLDVGGEIIEHSASAGVAIVKSHFPFDRAYRLAEELCRSSKIKGKIIKGNERGGFWLDFHIVQSDFTSDLNEIRNTQYNIIGLSDPDSLKDSNNQMTYQQSNLLWRPWLIVGENHPKEYYWSNLKKIIQGFSSEEESWPRSKIKKFQQTLTSSKEINDLFILTIRSRDLELPNFINDHEVFYKNSRMTPYFDAIEVMDYYYTEMEDILK</sequence>
<name>A0A0F9QZ33_9ZZZZ</name>
<organism evidence="4">
    <name type="scientific">marine sediment metagenome</name>
    <dbReference type="NCBI Taxonomy" id="412755"/>
    <lineage>
        <taxon>unclassified sequences</taxon>
        <taxon>metagenomes</taxon>
        <taxon>ecological metagenomes</taxon>
    </lineage>
</organism>
<evidence type="ECO:0000256" key="1">
    <source>
        <dbReference type="ARBA" id="ARBA00022741"/>
    </source>
</evidence>
<comment type="caution">
    <text evidence="4">The sequence shown here is derived from an EMBL/GenBank/DDBJ whole genome shotgun (WGS) entry which is preliminary data.</text>
</comment>
<gene>
    <name evidence="4" type="ORF">LCGC14_0956470</name>
</gene>
<reference evidence="4" key="1">
    <citation type="journal article" date="2015" name="Nature">
        <title>Complex archaea that bridge the gap between prokaryotes and eukaryotes.</title>
        <authorList>
            <person name="Spang A."/>
            <person name="Saw J.H."/>
            <person name="Jorgensen S.L."/>
            <person name="Zaremba-Niedzwiedzka K."/>
            <person name="Martijn J."/>
            <person name="Lind A.E."/>
            <person name="van Eijk R."/>
            <person name="Schleper C."/>
            <person name="Guy L."/>
            <person name="Ettema T.J."/>
        </authorList>
    </citation>
    <scope>NUCLEOTIDE SEQUENCE</scope>
</reference>
<dbReference type="Gene3D" id="3.30.70.270">
    <property type="match status" value="1"/>
</dbReference>
<evidence type="ECO:0000256" key="2">
    <source>
        <dbReference type="ARBA" id="ARBA00023118"/>
    </source>
</evidence>
<keyword evidence="2" id="KW-0051">Antiviral defense</keyword>
<dbReference type="GO" id="GO:0000166">
    <property type="term" value="F:nucleotide binding"/>
    <property type="evidence" value="ECO:0007669"/>
    <property type="project" value="UniProtKB-KW"/>
</dbReference>
<feature type="domain" description="Cas10/Cmr2 second palm" evidence="3">
    <location>
        <begin position="216"/>
        <end position="375"/>
    </location>
</feature>
<evidence type="ECO:0000313" key="4">
    <source>
        <dbReference type="EMBL" id="KKN18371.1"/>
    </source>
</evidence>
<dbReference type="GO" id="GO:0051607">
    <property type="term" value="P:defense response to virus"/>
    <property type="evidence" value="ECO:0007669"/>
    <property type="project" value="UniProtKB-KW"/>
</dbReference>
<keyword evidence="1" id="KW-0547">Nucleotide-binding</keyword>
<protein>
    <recommendedName>
        <fullName evidence="3">Cas10/Cmr2 second palm domain-containing protein</fullName>
    </recommendedName>
</protein>
<dbReference type="InterPro" id="IPR043128">
    <property type="entry name" value="Rev_trsase/Diguanyl_cyclase"/>
</dbReference>